<evidence type="ECO:0000259" key="3">
    <source>
        <dbReference type="PROSITE" id="PS50263"/>
    </source>
</evidence>
<feature type="domain" description="CN hydrolase" evidence="3">
    <location>
        <begin position="8"/>
        <end position="283"/>
    </location>
</feature>
<dbReference type="GO" id="GO:0018822">
    <property type="term" value="F:nitrile hydratase activity"/>
    <property type="evidence" value="ECO:0007669"/>
    <property type="project" value="TreeGrafter"/>
</dbReference>
<dbReference type="PROSITE" id="PS00920">
    <property type="entry name" value="NITRIL_CHT_1"/>
    <property type="match status" value="1"/>
</dbReference>
<reference evidence="4" key="1">
    <citation type="submission" date="2022-09" db="EMBL/GenBank/DDBJ databases">
        <authorList>
            <person name="Cesa-Luna C."/>
            <person name="Girard L."/>
            <person name="Lood C."/>
            <person name="Hofte M."/>
            <person name="De Mot R."/>
        </authorList>
    </citation>
    <scope>NUCLEOTIDE SEQUENCE</scope>
    <source>
        <strain evidence="4">B1M3-32</strain>
    </source>
</reference>
<dbReference type="InterPro" id="IPR044149">
    <property type="entry name" value="Nitrilases_CHs"/>
</dbReference>
<dbReference type="Gene3D" id="3.60.110.10">
    <property type="entry name" value="Carbon-nitrogen hydrolase"/>
    <property type="match status" value="1"/>
</dbReference>
<dbReference type="PANTHER" id="PTHR46044">
    <property type="entry name" value="NITRILASE"/>
    <property type="match status" value="1"/>
</dbReference>
<evidence type="ECO:0000256" key="1">
    <source>
        <dbReference type="ARBA" id="ARBA00008129"/>
    </source>
</evidence>
<accession>A0A9X2XLT8</accession>
<dbReference type="InterPro" id="IPR003010">
    <property type="entry name" value="C-N_Hydrolase"/>
</dbReference>
<sequence length="340" mass="37648">MSLVHPRYKAAVVQAAPAFLDLDATVDKTIAYIEEAAKQGASLIAFPENWIPGYPWWIWLGTPAWAISRGFVQRYFDNALHYDSPQARRIEEAARINRICVVLGHAERDGGTLYLGQWIIDANGQTVAKRRKLRPTHGERTVFGEGDGSDLAVHETALGRIGALCCWENVLSLNKYAMFSQQEQVHIAAWPGFSIYEPFAPALGWEVNNSVSRVYAVEGGCFVLAPCSLISPEMYELLCDTQEKRELTHVGGGHAVIYGPDGRALCDKLPEDQEGLLYAELDLGMISLAKNAMDPVGHYSRPDVTRLLFNNQKNRPVEHFINPLTQQAAGAVEASLDPLE</sequence>
<keyword evidence="5" id="KW-1185">Reference proteome</keyword>
<dbReference type="PROSITE" id="PS00921">
    <property type="entry name" value="NITRIL_CHT_2"/>
    <property type="match status" value="1"/>
</dbReference>
<comment type="caution">
    <text evidence="4">The sequence shown here is derived from an EMBL/GenBank/DDBJ whole genome shotgun (WGS) entry which is preliminary data.</text>
</comment>
<name>A0A9X2XLT8_9PSED</name>
<dbReference type="PROSITE" id="PS50263">
    <property type="entry name" value="CN_HYDROLASE"/>
    <property type="match status" value="1"/>
</dbReference>
<dbReference type="PANTHER" id="PTHR46044:SF1">
    <property type="entry name" value="CN HYDROLASE DOMAIN-CONTAINING PROTEIN"/>
    <property type="match status" value="1"/>
</dbReference>
<reference evidence="4" key="2">
    <citation type="journal article" date="2023" name="mSystems">
        <title>Charting the Lipopeptidome of Nonpathogenic Pseudomonas.</title>
        <authorList>
            <person name="Cesa-Luna C."/>
            <person name="Geudens N."/>
            <person name="Girard L."/>
            <person name="De Roo V."/>
            <person name="Maklad H.R."/>
            <person name="Martins J.C."/>
            <person name="Hofte M."/>
            <person name="De Mot R."/>
        </authorList>
    </citation>
    <scope>NUCLEOTIDE SEQUENCE</scope>
    <source>
        <strain evidence="4">B1M3-32</strain>
    </source>
</reference>
<evidence type="ECO:0000313" key="5">
    <source>
        <dbReference type="Proteomes" id="UP001139955"/>
    </source>
</evidence>
<feature type="active site" description="Proton acceptor" evidence="2">
    <location>
        <position position="48"/>
    </location>
</feature>
<dbReference type="InterPro" id="IPR036526">
    <property type="entry name" value="C-N_Hydrolase_sf"/>
</dbReference>
<evidence type="ECO:0000313" key="4">
    <source>
        <dbReference type="EMBL" id="MCU7250898.1"/>
    </source>
</evidence>
<dbReference type="CDD" id="cd07564">
    <property type="entry name" value="nitrilases_CHs"/>
    <property type="match status" value="1"/>
</dbReference>
<dbReference type="GO" id="GO:0051410">
    <property type="term" value="P:detoxification of nitrogen compound"/>
    <property type="evidence" value="ECO:0007669"/>
    <property type="project" value="TreeGrafter"/>
</dbReference>
<evidence type="ECO:0000256" key="2">
    <source>
        <dbReference type="PROSITE-ProRule" id="PRU10139"/>
    </source>
</evidence>
<dbReference type="SUPFAM" id="SSF56317">
    <property type="entry name" value="Carbon-nitrogen hydrolase"/>
    <property type="match status" value="1"/>
</dbReference>
<organism evidence="4 5">
    <name type="scientific">Pseudomonas koreensis</name>
    <dbReference type="NCBI Taxonomy" id="198620"/>
    <lineage>
        <taxon>Bacteria</taxon>
        <taxon>Pseudomonadati</taxon>
        <taxon>Pseudomonadota</taxon>
        <taxon>Gammaproteobacteria</taxon>
        <taxon>Pseudomonadales</taxon>
        <taxon>Pseudomonadaceae</taxon>
        <taxon>Pseudomonas</taxon>
    </lineage>
</organism>
<dbReference type="Pfam" id="PF00795">
    <property type="entry name" value="CN_hydrolase"/>
    <property type="match status" value="1"/>
</dbReference>
<protein>
    <submittedName>
        <fullName evidence="4">Carbon-nitrogen hydrolase family protein</fullName>
    </submittedName>
</protein>
<proteinExistence type="inferred from homology"/>
<dbReference type="InterPro" id="IPR000132">
    <property type="entry name" value="Nitrilase/CN_hydratase_CS"/>
</dbReference>
<dbReference type="GO" id="GO:0000257">
    <property type="term" value="F:nitrilase activity"/>
    <property type="evidence" value="ECO:0007669"/>
    <property type="project" value="TreeGrafter"/>
</dbReference>
<gene>
    <name evidence="4" type="ORF">OC940_24045</name>
</gene>
<dbReference type="EMBL" id="JAOSKY010000018">
    <property type="protein sequence ID" value="MCU7250898.1"/>
    <property type="molecule type" value="Genomic_DNA"/>
</dbReference>
<keyword evidence="4" id="KW-0378">Hydrolase</keyword>
<comment type="similarity">
    <text evidence="1">Belongs to the carbon-nitrogen hydrolase superfamily. Nitrilase family.</text>
</comment>
<dbReference type="RefSeq" id="WP_301623289.1">
    <property type="nucleotide sequence ID" value="NZ_JAOSKY010000018.1"/>
</dbReference>
<dbReference type="AlphaFoldDB" id="A0A9X2XLT8"/>
<dbReference type="Proteomes" id="UP001139955">
    <property type="component" value="Unassembled WGS sequence"/>
</dbReference>